<evidence type="ECO:0000313" key="2">
    <source>
        <dbReference type="EMBL" id="TPX42897.1"/>
    </source>
</evidence>
<dbReference type="EMBL" id="QEAN01000217">
    <property type="protein sequence ID" value="TPX42897.1"/>
    <property type="molecule type" value="Genomic_DNA"/>
</dbReference>
<evidence type="ECO:0000313" key="3">
    <source>
        <dbReference type="Proteomes" id="UP000317494"/>
    </source>
</evidence>
<evidence type="ECO:0000256" key="1">
    <source>
        <dbReference type="SAM" id="MobiDB-lite"/>
    </source>
</evidence>
<feature type="compositionally biased region" description="Polar residues" evidence="1">
    <location>
        <begin position="69"/>
        <end position="78"/>
    </location>
</feature>
<protein>
    <submittedName>
        <fullName evidence="2">Uncharacterized protein</fullName>
    </submittedName>
</protein>
<gene>
    <name evidence="2" type="ORF">SeMB42_g04946</name>
</gene>
<organism evidence="2 3">
    <name type="scientific">Synchytrium endobioticum</name>
    <dbReference type="NCBI Taxonomy" id="286115"/>
    <lineage>
        <taxon>Eukaryota</taxon>
        <taxon>Fungi</taxon>
        <taxon>Fungi incertae sedis</taxon>
        <taxon>Chytridiomycota</taxon>
        <taxon>Chytridiomycota incertae sedis</taxon>
        <taxon>Chytridiomycetes</taxon>
        <taxon>Synchytriales</taxon>
        <taxon>Synchytriaceae</taxon>
        <taxon>Synchytrium</taxon>
    </lineage>
</organism>
<name>A0A507CUQ7_9FUNG</name>
<keyword evidence="3" id="KW-1185">Reference proteome</keyword>
<sequence length="155" mass="17885">MRYPVLSRRKALPDSLDNSTVRALKSEAYPNKSLHRSLGARFIYINTTALLEINNAIIDINTSAQERAHMSATTLNSSRDQEDSHMRETKQSNSPRVYRHTTARTEVVCDIQVFKYCNHRKRIQNHEAYLSTTHYNYPLLHTAYATPNKSLPYTT</sequence>
<comment type="caution">
    <text evidence="2">The sequence shown here is derived from an EMBL/GenBank/DDBJ whole genome shotgun (WGS) entry which is preliminary data.</text>
</comment>
<feature type="compositionally biased region" description="Basic and acidic residues" evidence="1">
    <location>
        <begin position="79"/>
        <end position="90"/>
    </location>
</feature>
<proteinExistence type="predicted"/>
<dbReference type="Proteomes" id="UP000317494">
    <property type="component" value="Unassembled WGS sequence"/>
</dbReference>
<dbReference type="VEuPathDB" id="FungiDB:SeMB42_g04946"/>
<accession>A0A507CUQ7</accession>
<dbReference type="AlphaFoldDB" id="A0A507CUQ7"/>
<reference evidence="2 3" key="1">
    <citation type="journal article" date="2019" name="Sci. Rep.">
        <title>Comparative genomics of chytrid fungi reveal insights into the obligate biotrophic and pathogenic lifestyle of Synchytrium endobioticum.</title>
        <authorList>
            <person name="van de Vossenberg B.T.L.H."/>
            <person name="Warris S."/>
            <person name="Nguyen H.D.T."/>
            <person name="van Gent-Pelzer M.P.E."/>
            <person name="Joly D.L."/>
            <person name="van de Geest H.C."/>
            <person name="Bonants P.J.M."/>
            <person name="Smith D.S."/>
            <person name="Levesque C.A."/>
            <person name="van der Lee T.A.J."/>
        </authorList>
    </citation>
    <scope>NUCLEOTIDE SEQUENCE [LARGE SCALE GENOMIC DNA]</scope>
    <source>
        <strain evidence="2 3">MB42</strain>
    </source>
</reference>
<feature type="region of interest" description="Disordered" evidence="1">
    <location>
        <begin position="69"/>
        <end position="97"/>
    </location>
</feature>